<dbReference type="NCBIfam" id="NF003555">
    <property type="entry name" value="PRK05218.1"/>
    <property type="match status" value="1"/>
</dbReference>
<dbReference type="PANTHER" id="PTHR11528">
    <property type="entry name" value="HEAT SHOCK PROTEIN 90 FAMILY MEMBER"/>
    <property type="match status" value="1"/>
</dbReference>
<dbReference type="HAMAP" id="MF_00505">
    <property type="entry name" value="HSP90"/>
    <property type="match status" value="1"/>
</dbReference>
<dbReference type="GO" id="GO:0051082">
    <property type="term" value="F:unfolded protein binding"/>
    <property type="evidence" value="ECO:0007669"/>
    <property type="project" value="InterPro"/>
</dbReference>
<dbReference type="FunFam" id="3.40.50.11260:FF:000005">
    <property type="entry name" value="Heat shock protein 90"/>
    <property type="match status" value="1"/>
</dbReference>
<dbReference type="InterPro" id="IPR020568">
    <property type="entry name" value="Ribosomal_Su5_D2-typ_SF"/>
</dbReference>
<dbReference type="Gene3D" id="3.30.565.10">
    <property type="entry name" value="Histidine kinase-like ATPase, C-terminal domain"/>
    <property type="match status" value="1"/>
</dbReference>
<dbReference type="GO" id="GO:0016887">
    <property type="term" value="F:ATP hydrolysis activity"/>
    <property type="evidence" value="ECO:0007669"/>
    <property type="project" value="InterPro"/>
</dbReference>
<evidence type="ECO:0000256" key="2">
    <source>
        <dbReference type="ARBA" id="ARBA00008239"/>
    </source>
</evidence>
<evidence type="ECO:0000256" key="1">
    <source>
        <dbReference type="ARBA" id="ARBA00004496"/>
    </source>
</evidence>
<dbReference type="GO" id="GO:0140662">
    <property type="term" value="F:ATP-dependent protein folding chaperone"/>
    <property type="evidence" value="ECO:0007669"/>
    <property type="project" value="InterPro"/>
</dbReference>
<dbReference type="PIRSF" id="PIRSF002583">
    <property type="entry name" value="Hsp90"/>
    <property type="match status" value="1"/>
</dbReference>
<keyword evidence="6" id="KW-0346">Stress response</keyword>
<reference evidence="9" key="1">
    <citation type="submission" date="2019-03" db="EMBL/GenBank/DDBJ databases">
        <authorList>
            <person name="Hao L."/>
        </authorList>
    </citation>
    <scope>NUCLEOTIDE SEQUENCE</scope>
</reference>
<dbReference type="FunFam" id="3.30.565.10:FF:000009">
    <property type="entry name" value="Molecular chaperone HtpG"/>
    <property type="match status" value="1"/>
</dbReference>
<dbReference type="InterPro" id="IPR037196">
    <property type="entry name" value="HSP90_C"/>
</dbReference>
<proteinExistence type="inferred from homology"/>
<evidence type="ECO:0000256" key="7">
    <source>
        <dbReference type="ARBA" id="ARBA00023186"/>
    </source>
</evidence>
<keyword evidence="4" id="KW-0547">Nucleotide-binding</keyword>
<feature type="domain" description="Histidine kinase/HSP90-like ATPase" evidence="8">
    <location>
        <begin position="28"/>
        <end position="186"/>
    </location>
</feature>
<dbReference type="InterPro" id="IPR001404">
    <property type="entry name" value="Hsp90_fam"/>
</dbReference>
<dbReference type="Pfam" id="PF00183">
    <property type="entry name" value="HSP90"/>
    <property type="match status" value="1"/>
</dbReference>
<evidence type="ECO:0000256" key="3">
    <source>
        <dbReference type="ARBA" id="ARBA00022490"/>
    </source>
</evidence>
<dbReference type="Gene3D" id="3.40.50.11260">
    <property type="match status" value="1"/>
</dbReference>
<dbReference type="InterPro" id="IPR036890">
    <property type="entry name" value="HATPase_C_sf"/>
</dbReference>
<keyword evidence="5" id="KW-0067">ATP-binding</keyword>
<accession>A0A485M523</accession>
<comment type="similarity">
    <text evidence="2">Belongs to the heat shock protein 90 family.</text>
</comment>
<dbReference type="SUPFAM" id="SSF55874">
    <property type="entry name" value="ATPase domain of HSP90 chaperone/DNA topoisomerase II/histidine kinase"/>
    <property type="match status" value="1"/>
</dbReference>
<keyword evidence="7" id="KW-0143">Chaperone</keyword>
<evidence type="ECO:0000313" key="9">
    <source>
        <dbReference type="EMBL" id="VFU16075.1"/>
    </source>
</evidence>
<dbReference type="SMART" id="SM00387">
    <property type="entry name" value="HATPase_c"/>
    <property type="match status" value="1"/>
</dbReference>
<dbReference type="GO" id="GO:0005737">
    <property type="term" value="C:cytoplasm"/>
    <property type="evidence" value="ECO:0007669"/>
    <property type="project" value="UniProtKB-SubCell"/>
</dbReference>
<gene>
    <name evidence="9" type="primary">htpG</name>
    <name evidence="9" type="ORF">SCFA_500015</name>
</gene>
<evidence type="ECO:0000256" key="6">
    <source>
        <dbReference type="ARBA" id="ARBA00023016"/>
    </source>
</evidence>
<dbReference type="Gene3D" id="3.30.230.80">
    <property type="match status" value="1"/>
</dbReference>
<evidence type="ECO:0000256" key="5">
    <source>
        <dbReference type="ARBA" id="ARBA00022840"/>
    </source>
</evidence>
<dbReference type="SUPFAM" id="SSF54211">
    <property type="entry name" value="Ribosomal protein S5 domain 2-like"/>
    <property type="match status" value="1"/>
</dbReference>
<protein>
    <submittedName>
        <fullName evidence="9">Chaperone protein HtpG</fullName>
    </submittedName>
</protein>
<comment type="subcellular location">
    <subcellularLocation>
        <location evidence="1">Cytoplasm</location>
    </subcellularLocation>
</comment>
<sequence length="654" mass="75189">MDHKKETRQFKTEVQQLMKLIINSLYSHPEIFLRELISNASDAIDKIRFKSQTDPNILGQDTEFRIRIIPDRQNRTITVEDNGIGMTYDEVIENIGTIAQSGTRAFLEAMEKAKGKDSLLPELIGQFGVGFYSSFIVAEKVTLLTRAAGQEKAVRWESSGDGSYTVEEAEKDSRGTAVTLKLRQPGDDEPDYTDEWTIRGIVKRHSDFVSYPIVMDVERQEPIPDDQLIKDKDGKPIGSTTRTVKKQETLNSMKAIWTKNRTEVSEEEYTEFYKHISHDWEAPLAHLHIRFEGTTEYQALLYIPSRLPFDFTLRERRHGIHLYSKRVFIMDDCRELMPEYLGFIYGVVDAPDLNLNISREILQHDSLVRNIRKNLLKRIFDLLENMEPEKYEKFFSEFGAILKIGIPTDRENRERIAKLLRYRTTKSEGKFVSLQNYLERMQPGQDEIYYITGDNFAALSNSPHLERLKEKDLEVVLMTDPIDEWVVQHLGQYEDKKFTSAEKGDLGLDKPDDKKSGEFSGFMAFLKDELKDLVKEVKPSTHLKDSLSCLSGEAYDMSAYMEKILRATGQKTQPVKRVLEINIDHPAIANVKFVYEKDRTNPVLKDYARLLYDLAVVAEGGKVEDPSRFSRTIGQLMAEAITAEELMTGDAIEV</sequence>
<dbReference type="GO" id="GO:0005524">
    <property type="term" value="F:ATP binding"/>
    <property type="evidence" value="ECO:0007669"/>
    <property type="project" value="UniProtKB-KW"/>
</dbReference>
<dbReference type="EMBL" id="CAADRM010000115">
    <property type="protein sequence ID" value="VFU16075.1"/>
    <property type="molecule type" value="Genomic_DNA"/>
</dbReference>
<dbReference type="InterPro" id="IPR003594">
    <property type="entry name" value="HATPase_dom"/>
</dbReference>
<dbReference type="Pfam" id="PF13589">
    <property type="entry name" value="HATPase_c_3"/>
    <property type="match status" value="1"/>
</dbReference>
<dbReference type="Gene3D" id="1.20.120.790">
    <property type="entry name" value="Heat shock protein 90, C-terminal domain"/>
    <property type="match status" value="1"/>
</dbReference>
<dbReference type="PRINTS" id="PR00775">
    <property type="entry name" value="HEATSHOCK90"/>
</dbReference>
<name>A0A485M523_9ZZZZ</name>
<organism evidence="9">
    <name type="scientific">anaerobic digester metagenome</name>
    <dbReference type="NCBI Taxonomy" id="1263854"/>
    <lineage>
        <taxon>unclassified sequences</taxon>
        <taxon>metagenomes</taxon>
        <taxon>ecological metagenomes</taxon>
    </lineage>
</organism>
<evidence type="ECO:0000256" key="4">
    <source>
        <dbReference type="ARBA" id="ARBA00022741"/>
    </source>
</evidence>
<dbReference type="CDD" id="cd16927">
    <property type="entry name" value="HATPase_Hsp90-like"/>
    <property type="match status" value="1"/>
</dbReference>
<dbReference type="AlphaFoldDB" id="A0A485M523"/>
<evidence type="ECO:0000259" key="8">
    <source>
        <dbReference type="SMART" id="SM00387"/>
    </source>
</evidence>
<keyword evidence="3" id="KW-0963">Cytoplasm</keyword>
<dbReference type="InterPro" id="IPR020575">
    <property type="entry name" value="Hsp90_N"/>
</dbReference>
<dbReference type="SUPFAM" id="SSF110942">
    <property type="entry name" value="HSP90 C-terminal domain"/>
    <property type="match status" value="1"/>
</dbReference>